<keyword evidence="7 10" id="KW-0804">Transcription</keyword>
<evidence type="ECO:0000256" key="11">
    <source>
        <dbReference type="SAM" id="MobiDB-lite"/>
    </source>
</evidence>
<feature type="repeat" description="WD" evidence="9">
    <location>
        <begin position="15"/>
        <end position="56"/>
    </location>
</feature>
<evidence type="ECO:0000256" key="5">
    <source>
        <dbReference type="ARBA" id="ARBA00022853"/>
    </source>
</evidence>
<dbReference type="InterPro" id="IPR031120">
    <property type="entry name" value="HIR1-like"/>
</dbReference>
<dbReference type="PROSITE" id="PS50294">
    <property type="entry name" value="WD_REPEATS_REGION"/>
    <property type="match status" value="3"/>
</dbReference>
<dbReference type="GO" id="GO:0006351">
    <property type="term" value="P:DNA-templated transcription"/>
    <property type="evidence" value="ECO:0007669"/>
    <property type="project" value="InterPro"/>
</dbReference>
<dbReference type="AlphaFoldDB" id="F0W6G7"/>
<evidence type="ECO:0000256" key="6">
    <source>
        <dbReference type="ARBA" id="ARBA00023015"/>
    </source>
</evidence>
<dbReference type="GO" id="GO:0006338">
    <property type="term" value="P:chromatin remodeling"/>
    <property type="evidence" value="ECO:0007669"/>
    <property type="project" value="InterPro"/>
</dbReference>
<reference evidence="14" key="2">
    <citation type="submission" date="2011-02" db="EMBL/GenBank/DDBJ databases">
        <authorList>
            <person name="MacLean D."/>
        </authorList>
    </citation>
    <scope>NUCLEOTIDE SEQUENCE</scope>
</reference>
<dbReference type="HOGENOM" id="CLU_004372_3_0_1"/>
<evidence type="ECO:0000313" key="14">
    <source>
        <dbReference type="EMBL" id="CCA16712.1"/>
    </source>
</evidence>
<reference evidence="14" key="1">
    <citation type="journal article" date="2011" name="PLoS Biol.">
        <title>Gene gain and loss during evolution of obligate parasitism in the white rust pathogen of Arabidopsis thaliana.</title>
        <authorList>
            <person name="Kemen E."/>
            <person name="Gardiner A."/>
            <person name="Schultz-Larsen T."/>
            <person name="Kemen A.C."/>
            <person name="Balmuth A.L."/>
            <person name="Robert-Seilaniantz A."/>
            <person name="Bailey K."/>
            <person name="Holub E."/>
            <person name="Studholme D.J."/>
            <person name="Maclean D."/>
            <person name="Jones J.D."/>
        </authorList>
    </citation>
    <scope>NUCLEOTIDE SEQUENCE</scope>
</reference>
<dbReference type="InterPro" id="IPR015943">
    <property type="entry name" value="WD40/YVTN_repeat-like_dom_sf"/>
</dbReference>
<comment type="subcellular location">
    <subcellularLocation>
        <location evidence="1 10">Nucleus</location>
    </subcellularLocation>
</comment>
<dbReference type="GO" id="GO:0000417">
    <property type="term" value="C:HIR complex"/>
    <property type="evidence" value="ECO:0007669"/>
    <property type="project" value="TreeGrafter"/>
</dbReference>
<dbReference type="SUPFAM" id="SSF50978">
    <property type="entry name" value="WD40 repeat-like"/>
    <property type="match status" value="2"/>
</dbReference>
<dbReference type="InterPro" id="IPR019775">
    <property type="entry name" value="WD40_repeat_CS"/>
</dbReference>
<feature type="region of interest" description="Disordered" evidence="11">
    <location>
        <begin position="402"/>
        <end position="544"/>
    </location>
</feature>
<dbReference type="Pfam" id="PF07569">
    <property type="entry name" value="Hira"/>
    <property type="match status" value="1"/>
</dbReference>
<comment type="similarity">
    <text evidence="2 10">Belongs to the WD repeat HIR1 family.</text>
</comment>
<evidence type="ECO:0000256" key="10">
    <source>
        <dbReference type="RuleBase" id="RU364014"/>
    </source>
</evidence>
<evidence type="ECO:0000256" key="3">
    <source>
        <dbReference type="ARBA" id="ARBA00022574"/>
    </source>
</evidence>
<dbReference type="PROSITE" id="PS00678">
    <property type="entry name" value="WD_REPEATS_1"/>
    <property type="match status" value="2"/>
</dbReference>
<dbReference type="PROSITE" id="PS50082">
    <property type="entry name" value="WD_REPEATS_2"/>
    <property type="match status" value="4"/>
</dbReference>
<evidence type="ECO:0000256" key="4">
    <source>
        <dbReference type="ARBA" id="ARBA00022737"/>
    </source>
</evidence>
<name>F0W6G7_9STRA</name>
<proteinExistence type="inferred from homology"/>
<keyword evidence="8 10" id="KW-0539">Nucleus</keyword>
<dbReference type="EMBL" id="FR824180">
    <property type="protein sequence ID" value="CCA21817.1"/>
    <property type="molecule type" value="Genomic_DNA"/>
</dbReference>
<keyword evidence="3 9" id="KW-0853">WD repeat</keyword>
<gene>
    <name evidence="14" type="primary">AlNc14C25G2467</name>
    <name evidence="15" type="synonym">AlNc14C135G7060</name>
    <name evidence="14" type="ORF">ALNC14_028550</name>
    <name evidence="15" type="ORF">ALNC14_079600</name>
</gene>
<protein>
    <recommendedName>
        <fullName evidence="10">Protein HIRA</fullName>
    </recommendedName>
</protein>
<keyword evidence="4 10" id="KW-0677">Repeat</keyword>
<evidence type="ECO:0000256" key="7">
    <source>
        <dbReference type="ARBA" id="ARBA00023163"/>
    </source>
</evidence>
<evidence type="ECO:0000256" key="1">
    <source>
        <dbReference type="ARBA" id="ARBA00004123"/>
    </source>
</evidence>
<keyword evidence="10" id="KW-0678">Repressor</keyword>
<dbReference type="Pfam" id="PF24105">
    <property type="entry name" value="Beta-prop_CAF1B_HIR1"/>
    <property type="match status" value="1"/>
</dbReference>
<dbReference type="GO" id="GO:0031491">
    <property type="term" value="F:nucleosome binding"/>
    <property type="evidence" value="ECO:0007669"/>
    <property type="project" value="TreeGrafter"/>
</dbReference>
<feature type="repeat" description="WD" evidence="9">
    <location>
        <begin position="179"/>
        <end position="220"/>
    </location>
</feature>
<dbReference type="GO" id="GO:0006355">
    <property type="term" value="P:regulation of DNA-templated transcription"/>
    <property type="evidence" value="ECO:0007669"/>
    <property type="project" value="InterPro"/>
</dbReference>
<keyword evidence="6 10" id="KW-0805">Transcription regulation</keyword>
<dbReference type="CDD" id="cd00200">
    <property type="entry name" value="WD40"/>
    <property type="match status" value="1"/>
</dbReference>
<dbReference type="PANTHER" id="PTHR13831:SF0">
    <property type="entry name" value="PROTEIN HIRA"/>
    <property type="match status" value="1"/>
</dbReference>
<dbReference type="GO" id="GO:0000785">
    <property type="term" value="C:chromatin"/>
    <property type="evidence" value="ECO:0007669"/>
    <property type="project" value="TreeGrafter"/>
</dbReference>
<evidence type="ECO:0000259" key="12">
    <source>
        <dbReference type="Pfam" id="PF07569"/>
    </source>
</evidence>
<evidence type="ECO:0000256" key="2">
    <source>
        <dbReference type="ARBA" id="ARBA00007306"/>
    </source>
</evidence>
<feature type="repeat" description="WD" evidence="9">
    <location>
        <begin position="130"/>
        <end position="171"/>
    </location>
</feature>
<organism evidence="14">
    <name type="scientific">Albugo laibachii Nc14</name>
    <dbReference type="NCBI Taxonomy" id="890382"/>
    <lineage>
        <taxon>Eukaryota</taxon>
        <taxon>Sar</taxon>
        <taxon>Stramenopiles</taxon>
        <taxon>Oomycota</taxon>
        <taxon>Peronosporomycetes</taxon>
        <taxon>Albuginales</taxon>
        <taxon>Albuginaceae</taxon>
        <taxon>Albugo</taxon>
    </lineage>
</organism>
<feature type="compositionally biased region" description="Polar residues" evidence="11">
    <location>
        <begin position="504"/>
        <end position="514"/>
    </location>
</feature>
<comment type="function">
    <text evidence="10">Required for replication-independent chromatin assembly and for the periodic repression of histone gene transcription during the cell cycle.</text>
</comment>
<evidence type="ECO:0000256" key="8">
    <source>
        <dbReference type="ARBA" id="ARBA00023242"/>
    </source>
</evidence>
<dbReference type="SMART" id="SM00320">
    <property type="entry name" value="WD40"/>
    <property type="match status" value="7"/>
</dbReference>
<feature type="compositionally biased region" description="Polar residues" evidence="11">
    <location>
        <begin position="414"/>
        <end position="425"/>
    </location>
</feature>
<evidence type="ECO:0000259" key="13">
    <source>
        <dbReference type="Pfam" id="PF24105"/>
    </source>
</evidence>
<sequence length="944" mass="104490">MLVEKPAGVNHEGSSSRETTTIYGIDAHPNKQMFATAGGDNCVKLWSLSPSTVSTQKGTPISDFELLATLSDHQQAVNCVRWAKHGHYLASGSDDRLLLLYKMKPGNASSVAFGSKQAANKQNWVCFATLKSHTMDVQDVAWSPDDRMLASCSIDNTILIWNVEPSSIQSIISSPIRTLSAHNGWVKGIAWDPVGKYLSSAGEDKTVRLWNTDSWEETEVLSEPFESCASSSHFRRICWSPDGSVLCTTHAFSSKQNVAALFNRTTWANELNLVGHKGVVTTCRFNRQLFRACPTEIDHEYACCAVGSDDATISIWLAKLARPLVVVTECFQACVTDLSWSNDGYILLVSSLDGSICCFQFSESEIGKPIAGIEQSRILQTRYGAHVGNTQTSTLIENPMQLQMEEEHSDSSKQNDSIISQTPTPETKPHVNLLQPVSKRTKVALNQSKSSQSQGTLHQSVPPREPRDASDTTATQISPSEQVEPTNTTSTPSKSVILEKDTVQVEQNMVSTISQRKRNRNDSSMKRKQIQNSSKARDILPRSSKCVPESRTALLSSIPLRLSFSVDIFADKLDTGFLSSESKQPILNIDITVHNLKREDDDNVIACGPIYTTLRCYQESQTLWMDRLPGRGICGTGNAFFCAFGLDGGQVFILSIRGQRLFPCITIGSAISVMECSRGNSNHLLVISTSGIVHIWNIRARKKLLTESINAIIGGETGFKVTLLRCQVTTRGMPILAVTKSTRDGNGPSSLENYIFDKDMASWMRVTDTSFMYSDFSTSLPTNVVSGNSVPMQILRQLQTASGSARSQRGIPSAMLSEMTDPYLQRNLTRSHLEHQIAASRVLESPQEYQYWLTAYAKFLAQDEDLSRLDELCTELLGPIHEQVKGYEGSWNPCILGIPRRELVRSAVLRSIASNRSMQRLVAKFQLLLREADGIVEQEREKKT</sequence>
<feature type="compositionally biased region" description="Polar residues" evidence="11">
    <location>
        <begin position="471"/>
        <end position="494"/>
    </location>
</feature>
<feature type="domain" description="Protein HIRA-like C-terminal" evidence="12">
    <location>
        <begin position="658"/>
        <end position="876"/>
    </location>
</feature>
<dbReference type="InterPro" id="IPR001680">
    <property type="entry name" value="WD40_rpt"/>
</dbReference>
<dbReference type="InterPro" id="IPR011494">
    <property type="entry name" value="HIRA-like_C"/>
</dbReference>
<dbReference type="InterPro" id="IPR055410">
    <property type="entry name" value="Beta-prop_CAF1B_HIR1"/>
</dbReference>
<dbReference type="Gene3D" id="2.130.10.10">
    <property type="entry name" value="YVTN repeat-like/Quinoprotein amine dehydrogenase"/>
    <property type="match status" value="3"/>
</dbReference>
<accession>F0W6G7</accession>
<dbReference type="PANTHER" id="PTHR13831">
    <property type="entry name" value="MEMBER OF THE HIR1 FAMILY OF WD-REPEAT PROTEINS"/>
    <property type="match status" value="1"/>
</dbReference>
<feature type="repeat" description="WD" evidence="9">
    <location>
        <begin position="70"/>
        <end position="111"/>
    </location>
</feature>
<evidence type="ECO:0000256" key="9">
    <source>
        <dbReference type="PROSITE-ProRule" id="PRU00221"/>
    </source>
</evidence>
<keyword evidence="5 10" id="KW-0156">Chromatin regulator</keyword>
<dbReference type="EMBL" id="FR824070">
    <property type="protein sequence ID" value="CCA16712.1"/>
    <property type="molecule type" value="Genomic_DNA"/>
</dbReference>
<evidence type="ECO:0000313" key="15">
    <source>
        <dbReference type="EMBL" id="CCA21817.1"/>
    </source>
</evidence>
<dbReference type="GO" id="GO:0005634">
    <property type="term" value="C:nucleus"/>
    <property type="evidence" value="ECO:0007669"/>
    <property type="project" value="UniProtKB-SubCell"/>
</dbReference>
<feature type="compositionally biased region" description="Polar residues" evidence="11">
    <location>
        <begin position="444"/>
        <end position="459"/>
    </location>
</feature>
<dbReference type="InterPro" id="IPR036322">
    <property type="entry name" value="WD40_repeat_dom_sf"/>
</dbReference>
<feature type="domain" description="CAF1B/HIR1 beta-propeller" evidence="13">
    <location>
        <begin position="30"/>
        <end position="366"/>
    </location>
</feature>